<protein>
    <recommendedName>
        <fullName evidence="4">Lysozyme inhibitor LprI N-terminal domain-containing protein</fullName>
    </recommendedName>
</protein>
<dbReference type="PANTHER" id="PTHR37549">
    <property type="entry name" value="LIPOPROTEIN LPRI"/>
    <property type="match status" value="1"/>
</dbReference>
<reference evidence="2 3" key="1">
    <citation type="submission" date="2024-06" db="EMBL/GenBank/DDBJ databases">
        <title>Sorghum-associated microbial communities from plants grown in Nebraska, USA.</title>
        <authorList>
            <person name="Schachtman D."/>
        </authorList>
    </citation>
    <scope>NUCLEOTIDE SEQUENCE [LARGE SCALE GENOMIC DNA]</scope>
    <source>
        <strain evidence="2 3">3207</strain>
    </source>
</reference>
<sequence length="118" mass="12398">MKLSSLIVLTILGLSAAAPAEAASFNCAKAVAPDEVAICSNPELSERDTEMAALWFAYNKVPMMMGANAARRDGATDFLKLRAACGSDTACLGRVYEARITALRAEISLAMDALAGQQ</sequence>
<dbReference type="RefSeq" id="WP_354547845.1">
    <property type="nucleotide sequence ID" value="NZ_JBEPSM010000001.1"/>
</dbReference>
<dbReference type="PANTHER" id="PTHR37549:SF1">
    <property type="entry name" value="LIPOPROTEIN LPRI"/>
    <property type="match status" value="1"/>
</dbReference>
<evidence type="ECO:0008006" key="4">
    <source>
        <dbReference type="Google" id="ProtNLM"/>
    </source>
</evidence>
<dbReference type="InterPro" id="IPR052755">
    <property type="entry name" value="Lysozyme_Inhibitor_LprI"/>
</dbReference>
<comment type="caution">
    <text evidence="2">The sequence shown here is derived from an EMBL/GenBank/DDBJ whole genome shotgun (WGS) entry which is preliminary data.</text>
</comment>
<evidence type="ECO:0000313" key="3">
    <source>
        <dbReference type="Proteomes" id="UP001549321"/>
    </source>
</evidence>
<evidence type="ECO:0000256" key="1">
    <source>
        <dbReference type="SAM" id="SignalP"/>
    </source>
</evidence>
<dbReference type="Proteomes" id="UP001549321">
    <property type="component" value="Unassembled WGS sequence"/>
</dbReference>
<keyword evidence="1" id="KW-0732">Signal</keyword>
<name>A0ABV2QTJ0_9HYPH</name>
<feature type="chain" id="PRO_5047026055" description="Lysozyme inhibitor LprI N-terminal domain-containing protein" evidence="1">
    <location>
        <begin position="23"/>
        <end position="118"/>
    </location>
</feature>
<accession>A0ABV2QTJ0</accession>
<organism evidence="2 3">
    <name type="scientific">Kaistia defluvii</name>
    <dbReference type="NCBI Taxonomy" id="410841"/>
    <lineage>
        <taxon>Bacteria</taxon>
        <taxon>Pseudomonadati</taxon>
        <taxon>Pseudomonadota</taxon>
        <taxon>Alphaproteobacteria</taxon>
        <taxon>Hyphomicrobiales</taxon>
        <taxon>Kaistiaceae</taxon>
        <taxon>Kaistia</taxon>
    </lineage>
</organism>
<feature type="signal peptide" evidence="1">
    <location>
        <begin position="1"/>
        <end position="22"/>
    </location>
</feature>
<dbReference type="EMBL" id="JBEPSM010000001">
    <property type="protein sequence ID" value="MET4632116.1"/>
    <property type="molecule type" value="Genomic_DNA"/>
</dbReference>
<keyword evidence="3" id="KW-1185">Reference proteome</keyword>
<proteinExistence type="predicted"/>
<gene>
    <name evidence="2" type="ORF">ABIE08_000029</name>
</gene>
<evidence type="ECO:0000313" key="2">
    <source>
        <dbReference type="EMBL" id="MET4632116.1"/>
    </source>
</evidence>